<dbReference type="RefSeq" id="WP_173777702.1">
    <property type="nucleotide sequence ID" value="NZ_JABSNO010000001.1"/>
</dbReference>
<evidence type="ECO:0000313" key="1">
    <source>
        <dbReference type="EMBL" id="NRS91067.1"/>
    </source>
</evidence>
<evidence type="ECO:0000313" key="2">
    <source>
        <dbReference type="Proteomes" id="UP000610746"/>
    </source>
</evidence>
<proteinExistence type="predicted"/>
<sequence>MKGILKIYHPEETLKYQIQHSYCKSVYLNEEYLLELEIDTDENLDHIDDDSLHYNFPQLSFHIVDFPVDSAELAGKTFIINDSSETEYTEIDVHDDEDAYLHHNKLTFSQDEKGELELIWEGEVDDFYTHNEEPIRFKLKCHFQPDEIEIDED</sequence>
<dbReference type="Proteomes" id="UP000610746">
    <property type="component" value="Unassembled WGS sequence"/>
</dbReference>
<dbReference type="AlphaFoldDB" id="A0A8J8K7L2"/>
<reference evidence="1" key="1">
    <citation type="submission" date="2020-05" db="EMBL/GenBank/DDBJ databases">
        <title>Genomic Encyclopedia of Type Strains, Phase IV (KMG-V): Genome sequencing to study the core and pangenomes of soil and plant-associated prokaryotes.</title>
        <authorList>
            <person name="Whitman W."/>
        </authorList>
    </citation>
    <scope>NUCLEOTIDE SEQUENCE</scope>
    <source>
        <strain evidence="1">16F</strain>
    </source>
</reference>
<dbReference type="EMBL" id="JABSNO010000001">
    <property type="protein sequence ID" value="NRS91067.1"/>
    <property type="molecule type" value="Genomic_DNA"/>
</dbReference>
<keyword evidence="2" id="KW-1185">Reference proteome</keyword>
<comment type="caution">
    <text evidence="1">The sequence shown here is derived from an EMBL/GenBank/DDBJ whole genome shotgun (WGS) entry which is preliminary data.</text>
</comment>
<gene>
    <name evidence="1" type="ORF">HNQ03_000132</name>
</gene>
<accession>A0A8J8K7L2</accession>
<organism evidence="1 2">
    <name type="scientific">Frigoriflavimonas asaccharolytica</name>
    <dbReference type="NCBI Taxonomy" id="2735899"/>
    <lineage>
        <taxon>Bacteria</taxon>
        <taxon>Pseudomonadati</taxon>
        <taxon>Bacteroidota</taxon>
        <taxon>Flavobacteriia</taxon>
        <taxon>Flavobacteriales</taxon>
        <taxon>Weeksellaceae</taxon>
        <taxon>Frigoriflavimonas</taxon>
    </lineage>
</organism>
<protein>
    <submittedName>
        <fullName evidence="1">Uncharacterized protein</fullName>
    </submittedName>
</protein>
<name>A0A8J8K7L2_9FLAO</name>